<gene>
    <name evidence="2" type="ORF">LZC94_24465</name>
</gene>
<keyword evidence="1" id="KW-0812">Transmembrane</keyword>
<name>A0ABZ2LJV2_9BACT</name>
<feature type="transmembrane region" description="Helical" evidence="1">
    <location>
        <begin position="38"/>
        <end position="59"/>
    </location>
</feature>
<protein>
    <submittedName>
        <fullName evidence="2">Uncharacterized protein</fullName>
    </submittedName>
</protein>
<accession>A0ABZ2LJV2</accession>
<organism evidence="2 3">
    <name type="scientific">Pendulispora albinea</name>
    <dbReference type="NCBI Taxonomy" id="2741071"/>
    <lineage>
        <taxon>Bacteria</taxon>
        <taxon>Pseudomonadati</taxon>
        <taxon>Myxococcota</taxon>
        <taxon>Myxococcia</taxon>
        <taxon>Myxococcales</taxon>
        <taxon>Sorangiineae</taxon>
        <taxon>Pendulisporaceae</taxon>
        <taxon>Pendulispora</taxon>
    </lineage>
</organism>
<evidence type="ECO:0000313" key="3">
    <source>
        <dbReference type="Proteomes" id="UP001370348"/>
    </source>
</evidence>
<proteinExistence type="predicted"/>
<dbReference type="RefSeq" id="WP_394820642.1">
    <property type="nucleotide sequence ID" value="NZ_CP089984.1"/>
</dbReference>
<feature type="transmembrane region" description="Helical" evidence="1">
    <location>
        <begin position="65"/>
        <end position="83"/>
    </location>
</feature>
<evidence type="ECO:0000313" key="2">
    <source>
        <dbReference type="EMBL" id="WXB11027.1"/>
    </source>
</evidence>
<keyword evidence="1" id="KW-0472">Membrane</keyword>
<sequence length="137" mass="14927">MKVAEALDDYVNTVTLGPANKKAALRESLDRVRKRNEVYFVLCAGFVVVMFVVAMVLIVRHAGEGSVWAATSVVFGASLAGMVRMMLGFWREKVTTDMLLELSVLDDAILKEVSRTLLERLGGSGSEKSRGTSRATS</sequence>
<dbReference type="Proteomes" id="UP001370348">
    <property type="component" value="Chromosome"/>
</dbReference>
<keyword evidence="1" id="KW-1133">Transmembrane helix</keyword>
<dbReference type="EMBL" id="CP089984">
    <property type="protein sequence ID" value="WXB11027.1"/>
    <property type="molecule type" value="Genomic_DNA"/>
</dbReference>
<evidence type="ECO:0000256" key="1">
    <source>
        <dbReference type="SAM" id="Phobius"/>
    </source>
</evidence>
<keyword evidence="3" id="KW-1185">Reference proteome</keyword>
<reference evidence="2 3" key="1">
    <citation type="submission" date="2021-12" db="EMBL/GenBank/DDBJ databases">
        <title>Discovery of the Pendulisporaceae a myxobacterial family with distinct sporulation behavior and unique specialized metabolism.</title>
        <authorList>
            <person name="Garcia R."/>
            <person name="Popoff A."/>
            <person name="Bader C.D."/>
            <person name="Loehr J."/>
            <person name="Walesch S."/>
            <person name="Walt C."/>
            <person name="Boldt J."/>
            <person name="Bunk B."/>
            <person name="Haeckl F.J.F.P.J."/>
            <person name="Gunesch A.P."/>
            <person name="Birkelbach J."/>
            <person name="Nuebel U."/>
            <person name="Pietschmann T."/>
            <person name="Bach T."/>
            <person name="Mueller R."/>
        </authorList>
    </citation>
    <scope>NUCLEOTIDE SEQUENCE [LARGE SCALE GENOMIC DNA]</scope>
    <source>
        <strain evidence="2 3">MSr11954</strain>
    </source>
</reference>